<proteinExistence type="predicted"/>
<name>A0A2P2IJ57_RHIMU</name>
<organism evidence="1">
    <name type="scientific">Rhizophora mucronata</name>
    <name type="common">Asiatic mangrove</name>
    <dbReference type="NCBI Taxonomy" id="61149"/>
    <lineage>
        <taxon>Eukaryota</taxon>
        <taxon>Viridiplantae</taxon>
        <taxon>Streptophyta</taxon>
        <taxon>Embryophyta</taxon>
        <taxon>Tracheophyta</taxon>
        <taxon>Spermatophyta</taxon>
        <taxon>Magnoliopsida</taxon>
        <taxon>eudicotyledons</taxon>
        <taxon>Gunneridae</taxon>
        <taxon>Pentapetalae</taxon>
        <taxon>rosids</taxon>
        <taxon>fabids</taxon>
        <taxon>Malpighiales</taxon>
        <taxon>Rhizophoraceae</taxon>
        <taxon>Rhizophora</taxon>
    </lineage>
</organism>
<dbReference type="EMBL" id="GGEC01000771">
    <property type="protein sequence ID" value="MBW81254.1"/>
    <property type="molecule type" value="Transcribed_RNA"/>
</dbReference>
<sequence length="33" mass="3936">MWTGDIGEMDWYMDAYKANDLPNCKEGVHKQCW</sequence>
<protein>
    <submittedName>
        <fullName evidence="1">Uncharacterized protein</fullName>
    </submittedName>
</protein>
<reference evidence="1" key="1">
    <citation type="submission" date="2018-02" db="EMBL/GenBank/DDBJ databases">
        <title>Rhizophora mucronata_Transcriptome.</title>
        <authorList>
            <person name="Meera S.P."/>
            <person name="Sreeshan A."/>
            <person name="Augustine A."/>
        </authorList>
    </citation>
    <scope>NUCLEOTIDE SEQUENCE</scope>
    <source>
        <tissue evidence="1">Leaf</tissue>
    </source>
</reference>
<evidence type="ECO:0000313" key="1">
    <source>
        <dbReference type="EMBL" id="MBW81254.1"/>
    </source>
</evidence>
<accession>A0A2P2IJ57</accession>
<dbReference type="AlphaFoldDB" id="A0A2P2IJ57"/>